<gene>
    <name evidence="4" type="ORF">BJX68DRAFT_90236</name>
</gene>
<accession>A0ABR4L7Z7</accession>
<evidence type="ECO:0000313" key="5">
    <source>
        <dbReference type="Proteomes" id="UP001610444"/>
    </source>
</evidence>
<evidence type="ECO:0000313" key="4">
    <source>
        <dbReference type="EMBL" id="KAL2860659.1"/>
    </source>
</evidence>
<dbReference type="RefSeq" id="XP_070905350.1">
    <property type="nucleotide sequence ID" value="XM_071049973.1"/>
</dbReference>
<feature type="domain" description="Glutathione S-transferase UstS-like C-terminal" evidence="3">
    <location>
        <begin position="170"/>
        <end position="308"/>
    </location>
</feature>
<organism evidence="4 5">
    <name type="scientific">Aspergillus pseudodeflectus</name>
    <dbReference type="NCBI Taxonomy" id="176178"/>
    <lineage>
        <taxon>Eukaryota</taxon>
        <taxon>Fungi</taxon>
        <taxon>Dikarya</taxon>
        <taxon>Ascomycota</taxon>
        <taxon>Pezizomycotina</taxon>
        <taxon>Eurotiomycetes</taxon>
        <taxon>Eurotiomycetidae</taxon>
        <taxon>Eurotiales</taxon>
        <taxon>Aspergillaceae</taxon>
        <taxon>Aspergillus</taxon>
        <taxon>Aspergillus subgen. Nidulantes</taxon>
    </lineage>
</organism>
<evidence type="ECO:0000259" key="3">
    <source>
        <dbReference type="Pfam" id="PF22041"/>
    </source>
</evidence>
<feature type="region of interest" description="Disordered" evidence="1">
    <location>
        <begin position="1"/>
        <end position="22"/>
    </location>
</feature>
<proteinExistence type="predicted"/>
<dbReference type="Proteomes" id="UP001610444">
    <property type="component" value="Unassembled WGS sequence"/>
</dbReference>
<evidence type="ECO:0008006" key="6">
    <source>
        <dbReference type="Google" id="ProtNLM"/>
    </source>
</evidence>
<dbReference type="InterPro" id="IPR036249">
    <property type="entry name" value="Thioredoxin-like_sf"/>
</dbReference>
<dbReference type="SUPFAM" id="SSF52833">
    <property type="entry name" value="Thioredoxin-like"/>
    <property type="match status" value="1"/>
</dbReference>
<dbReference type="GeneID" id="98165137"/>
<keyword evidence="5" id="KW-1185">Reference proteome</keyword>
<sequence>MSKEQAYPASKADKSSQPSCRELRVDSPERIYMVHYGNQALTITSLSTKTFTMADSTPVHFFDILSDLPGPTKAWSPNTLKTRTILNFKGVSYTQTYVSYPDIEPLLKSLSVPPHPDGTAPVPHTLPAIVHPTIKSNPHGALMDSLPIARHLEELYPTPTIFPSGNASYALAVAVERLMRDIAGSGYTLLIPAIRDILDPRGQEYYTRTRATKAFFGKPLEEVKPTSEGEVRALVEKMKKDIRPLVVMLKGKSGKTGPFFEGEKPGYADLIYVAFMTWYRCADEKIWEELIEVGDGELRALWDAVYPWVEGQGEDKEWEVAQ</sequence>
<evidence type="ECO:0000259" key="2">
    <source>
        <dbReference type="Pfam" id="PF13409"/>
    </source>
</evidence>
<dbReference type="Gene3D" id="1.20.1050.10">
    <property type="match status" value="1"/>
</dbReference>
<dbReference type="InterPro" id="IPR036282">
    <property type="entry name" value="Glutathione-S-Trfase_C_sf"/>
</dbReference>
<reference evidence="4 5" key="1">
    <citation type="submission" date="2024-07" db="EMBL/GenBank/DDBJ databases">
        <title>Section-level genome sequencing and comparative genomics of Aspergillus sections Usti and Cavernicolus.</title>
        <authorList>
            <consortium name="Lawrence Berkeley National Laboratory"/>
            <person name="Nybo J.L."/>
            <person name="Vesth T.C."/>
            <person name="Theobald S."/>
            <person name="Frisvad J.C."/>
            <person name="Larsen T.O."/>
            <person name="Kjaerboelling I."/>
            <person name="Rothschild-Mancinelli K."/>
            <person name="Lyhne E.K."/>
            <person name="Kogle M.E."/>
            <person name="Barry K."/>
            <person name="Clum A."/>
            <person name="Na H."/>
            <person name="Ledsgaard L."/>
            <person name="Lin J."/>
            <person name="Lipzen A."/>
            <person name="Kuo A."/>
            <person name="Riley R."/>
            <person name="Mondo S."/>
            <person name="LaButti K."/>
            <person name="Haridas S."/>
            <person name="Pangalinan J."/>
            <person name="Salamov A.A."/>
            <person name="Simmons B.A."/>
            <person name="Magnuson J.K."/>
            <person name="Chen J."/>
            <person name="Drula E."/>
            <person name="Henrissat B."/>
            <person name="Wiebenga A."/>
            <person name="Lubbers R.J."/>
            <person name="Gomes A.C."/>
            <person name="Macurrencykelacurrency M.R."/>
            <person name="Stajich J."/>
            <person name="Grigoriev I.V."/>
            <person name="Mortensen U.H."/>
            <person name="De vries R.P."/>
            <person name="Baker S.E."/>
            <person name="Andersen M.R."/>
        </authorList>
    </citation>
    <scope>NUCLEOTIDE SEQUENCE [LARGE SCALE GENOMIC DNA]</scope>
    <source>
        <strain evidence="4 5">CBS 756.74</strain>
    </source>
</reference>
<dbReference type="InterPro" id="IPR004045">
    <property type="entry name" value="Glutathione_S-Trfase_N"/>
</dbReference>
<dbReference type="InterPro" id="IPR054416">
    <property type="entry name" value="GST_UstS-like_C"/>
</dbReference>
<comment type="caution">
    <text evidence="4">The sequence shown here is derived from an EMBL/GenBank/DDBJ whole genome shotgun (WGS) entry which is preliminary data.</text>
</comment>
<dbReference type="Gene3D" id="3.40.30.10">
    <property type="entry name" value="Glutaredoxin"/>
    <property type="match status" value="1"/>
</dbReference>
<dbReference type="SUPFAM" id="SSF47616">
    <property type="entry name" value="GST C-terminal domain-like"/>
    <property type="match status" value="1"/>
</dbReference>
<protein>
    <recommendedName>
        <fullName evidence="6">GST N-terminal domain-containing protein</fullName>
    </recommendedName>
</protein>
<feature type="domain" description="GST N-terminal" evidence="2">
    <location>
        <begin position="75"/>
        <end position="155"/>
    </location>
</feature>
<name>A0ABR4L7Z7_9EURO</name>
<dbReference type="EMBL" id="JBFXLR010000002">
    <property type="protein sequence ID" value="KAL2860659.1"/>
    <property type="molecule type" value="Genomic_DNA"/>
</dbReference>
<evidence type="ECO:0000256" key="1">
    <source>
        <dbReference type="SAM" id="MobiDB-lite"/>
    </source>
</evidence>
<dbReference type="Pfam" id="PF13409">
    <property type="entry name" value="GST_N_2"/>
    <property type="match status" value="1"/>
</dbReference>
<dbReference type="Pfam" id="PF22041">
    <property type="entry name" value="GST_C_7"/>
    <property type="match status" value="1"/>
</dbReference>